<dbReference type="RefSeq" id="WP_011848862.1">
    <property type="nucleotide sequence ID" value="NC_009073.1"/>
</dbReference>
<keyword evidence="2" id="KW-1185">Reference proteome</keyword>
<proteinExistence type="predicted"/>
<dbReference type="eggNOG" id="arCOG05687">
    <property type="taxonomic scope" value="Archaea"/>
</dbReference>
<name>A3MSI8_PYRCJ</name>
<evidence type="ECO:0000313" key="1">
    <source>
        <dbReference type="EMBL" id="ABO07605.1"/>
    </source>
</evidence>
<organism evidence="1 2">
    <name type="scientific">Pyrobaculum calidifontis (strain DSM 21063 / JCM 11548 / VA1)</name>
    <dbReference type="NCBI Taxonomy" id="410359"/>
    <lineage>
        <taxon>Archaea</taxon>
        <taxon>Thermoproteota</taxon>
        <taxon>Thermoprotei</taxon>
        <taxon>Thermoproteales</taxon>
        <taxon>Thermoproteaceae</taxon>
        <taxon>Pyrobaculum</taxon>
    </lineage>
</organism>
<dbReference type="OrthoDB" id="28675at2157"/>
<dbReference type="AlphaFoldDB" id="A3MSI8"/>
<dbReference type="HOGENOM" id="CLU_2115568_0_0_2"/>
<dbReference type="KEGG" id="pcl:Pcal_0168"/>
<reference evidence="1" key="1">
    <citation type="submission" date="2007-02" db="EMBL/GenBank/DDBJ databases">
        <title>Complete sequence of Pyrobaculum calidifontis JCM 11548.</title>
        <authorList>
            <consortium name="US DOE Joint Genome Institute"/>
            <person name="Copeland A."/>
            <person name="Lucas S."/>
            <person name="Lapidus A."/>
            <person name="Barry K."/>
            <person name="Glavina del Rio T."/>
            <person name="Dalin E."/>
            <person name="Tice H."/>
            <person name="Pitluck S."/>
            <person name="Chain P."/>
            <person name="Malfatti S."/>
            <person name="Shin M."/>
            <person name="Vergez L."/>
            <person name="Schmutz J."/>
            <person name="Larimer F."/>
            <person name="Land M."/>
            <person name="Hauser L."/>
            <person name="Kyrpides N."/>
            <person name="Mikhailova N."/>
            <person name="Cozen A.E."/>
            <person name="Fitz-Gibbon S.T."/>
            <person name="House C.H."/>
            <person name="Saltikov C."/>
            <person name="Lowe T.M."/>
            <person name="Richardson P."/>
        </authorList>
    </citation>
    <scope>NUCLEOTIDE SEQUENCE [LARGE SCALE GENOMIC DNA]</scope>
    <source>
        <strain evidence="1">JCM 11548</strain>
    </source>
</reference>
<evidence type="ECO:0000313" key="2">
    <source>
        <dbReference type="Proteomes" id="UP000001431"/>
    </source>
</evidence>
<sequence length="110" mass="12093">MDLKTLVASALAAVESGDVETIYSLVVIALRELKQKAELTPIAVEAVLDELVAEGYAIVYEEATLDFKHKYRKYMATDKIATIAKPLPPTAQKVASMKYVTPAFYLLLNS</sequence>
<accession>A3MSI8</accession>
<dbReference type="EMBL" id="CP000561">
    <property type="protein sequence ID" value="ABO07605.1"/>
    <property type="molecule type" value="Genomic_DNA"/>
</dbReference>
<gene>
    <name evidence="1" type="ordered locus">Pcal_0168</name>
</gene>
<dbReference type="GeneID" id="4909978"/>
<dbReference type="Proteomes" id="UP000001431">
    <property type="component" value="Chromosome"/>
</dbReference>
<protein>
    <submittedName>
        <fullName evidence="1">Uncharacterized protein</fullName>
    </submittedName>
</protein>
<dbReference type="STRING" id="410359.Pcal_0168"/>